<feature type="compositionally biased region" description="Polar residues" evidence="12">
    <location>
        <begin position="703"/>
        <end position="715"/>
    </location>
</feature>
<comment type="similarity">
    <text evidence="2 11">Belongs to the Mediator complex subunit 13 family.</text>
</comment>
<dbReference type="InterPro" id="IPR009401">
    <property type="entry name" value="Med13_C"/>
</dbReference>
<comment type="caution">
    <text evidence="16">The sequence shown here is derived from an EMBL/GenBank/DDBJ whole genome shotgun (WGS) entry which is preliminary data.</text>
</comment>
<evidence type="ECO:0000256" key="6">
    <source>
        <dbReference type="ARBA" id="ARBA00023159"/>
    </source>
</evidence>
<gene>
    <name evidence="16" type="ORF">BJX68DRAFT_222162</name>
</gene>
<evidence type="ECO:0000256" key="10">
    <source>
        <dbReference type="ARBA" id="ARBA00032008"/>
    </source>
</evidence>
<evidence type="ECO:0000256" key="7">
    <source>
        <dbReference type="ARBA" id="ARBA00023163"/>
    </source>
</evidence>
<feature type="region of interest" description="Disordered" evidence="12">
    <location>
        <begin position="132"/>
        <end position="156"/>
    </location>
</feature>
<dbReference type="RefSeq" id="XP_070905385.1">
    <property type="nucleotide sequence ID" value="XM_071037941.1"/>
</dbReference>
<dbReference type="InterPro" id="IPR051139">
    <property type="entry name" value="Mediator_complx_sub13"/>
</dbReference>
<keyword evidence="8 11" id="KW-0539">Nucleus</keyword>
<dbReference type="EMBL" id="JBFXLR010000001">
    <property type="protein sequence ID" value="KAL2861295.1"/>
    <property type="molecule type" value="Genomic_DNA"/>
</dbReference>
<keyword evidence="4 11" id="KW-0678">Repressor</keyword>
<evidence type="ECO:0000259" key="15">
    <source>
        <dbReference type="Pfam" id="PF18296"/>
    </source>
</evidence>
<feature type="compositionally biased region" description="Polar residues" evidence="12">
    <location>
        <begin position="132"/>
        <end position="146"/>
    </location>
</feature>
<evidence type="ECO:0000256" key="11">
    <source>
        <dbReference type="RuleBase" id="RU364134"/>
    </source>
</evidence>
<dbReference type="Pfam" id="PF11597">
    <property type="entry name" value="Med13_N"/>
    <property type="match status" value="1"/>
</dbReference>
<comment type="subcellular location">
    <subcellularLocation>
        <location evidence="1 11">Nucleus</location>
    </subcellularLocation>
</comment>
<keyword evidence="7 11" id="KW-0804">Transcription</keyword>
<sequence length="1487" mass="161228">MEFPGGSITNIRVIDGFSNIYWRIYTEDTGSSNPPADGLNSGHTILKHISRLKELELRLRSLGCLVLSYPRRLGLLIFSATPDFEHLSSLLSNDKKEDSNRLFVGSTALKVWTSGSVSSGDLTKSLRSDVIQPTNANSPAASQRLQGGSAPPRRVDNSGGSAAIYASFISAVTAAFSLQIVRQNNAIPLGPRTLFNTVESESGEGLGILNDGPTSVSALTSLQVQLTSNGRLTVALQTIAQTGLTRLGHLDGDLSGLSNVSPATDLWLAPNGSIARLVATPTGNDSSPQPFSSFESEWKSNVRQWLSYFGLPIDIITDEGWLEVEVWEPFYAKLSGEAARNKVENSPLPLKRIIWPAAYCFTRTKSTNPEAFDSAEALPSFDCDPLDFAETWCSKEIPKAVETYIKQPSEQERKTTIQNTLSPSQSNFPGGIESLSRASLYADLQTASLVYPTPPDGTAGIGVNSGASADIFGEDSDHSFRTQAAQQHDVRLVGKDRSGSDVTMGFGPSAGLAVGSGLYDTNEDDDLFGDMNGRDFGTKGITDADFSFFDDPDFDPTSNDITADDMNVDGVEEVSKFVDTQQPDTIDLPDLEVPSPGKVAIEESYAQPSPEQPAITPPNLPIPDASALASSPHHDRIQTISPPLSPVEVKRILFPEPTASAQGTIKSTHAPSYYSPVAFRNNISSWDQKYGADGKFAFIGADTSNKDPANPSNGIPTIGLPPRKSNVKVPGLSKTLDEQGSPPNVTGQGIMSDPDSSSETDDESDESDLENNIPSTASVTLKRKRVLSFSATSTAPSSEKVPTTSSDQELATISRSDDSIFLGNFLSTFSDWSITGFFSVAENQVFPTLTSRETQVEIAQILVDQVTQSSLDHKLDGKYGVSCLDNEAFCIEELLEGTDFLGGFEKLDLNSFVSLQEQSVLSPSAMNAPTPRPNAQRRDFGKGSITKLFPPHLRVRRGKDYLETLPPAIYFWETFGLEPAHGPKDIASYCIHPCVATNAADTFLERLTLLYSGCSLGTFTRGDHSGAFEKGLGGWDASSSRLSNYQTSMQQLKDICEELGTALNGTSSTDNIVVYVINPFSHAASLVDICAAFWCLLQKYAANADKQQSKQLSQVVLQIIPMDFVTSSESLVVPPQTDYLNLALEIYSRCSLRQAQGSLINCAPPVVLAEPIPPTIGFKLASERASPLQEGKCLHVACSRSQDQRWMSVAWSDNVGVLQRTMSYCLRFRESTVSRDISTVRSEIWTATKEILDRDQMRWRIIMVSTENVDQDEHDTWLNLAEQYNKTRPVPVELTMLTVNTTSDLFLSPPLPPISMSILNPQASSTPAATPLPSGAILSPDQLGNAPTPPGGANIPANAPTPTDALFESDAEAFLADICDETWGVVLSHRLNGTLHLTEYRPALASGYLVRRKGATDSDGAFTMNVNILHTQRPPSSYETLLREILGMYRNLATLARVRGTRIVQHGTLPWHIATALRAQEVLSYVL</sequence>
<evidence type="ECO:0000259" key="14">
    <source>
        <dbReference type="Pfam" id="PF11597"/>
    </source>
</evidence>
<reference evidence="16 17" key="1">
    <citation type="submission" date="2024-07" db="EMBL/GenBank/DDBJ databases">
        <title>Section-level genome sequencing and comparative genomics of Aspergillus sections Usti and Cavernicolus.</title>
        <authorList>
            <consortium name="Lawrence Berkeley National Laboratory"/>
            <person name="Nybo J.L."/>
            <person name="Vesth T.C."/>
            <person name="Theobald S."/>
            <person name="Frisvad J.C."/>
            <person name="Larsen T.O."/>
            <person name="Kjaerboelling I."/>
            <person name="Rothschild-Mancinelli K."/>
            <person name="Lyhne E.K."/>
            <person name="Kogle M.E."/>
            <person name="Barry K."/>
            <person name="Clum A."/>
            <person name="Na H."/>
            <person name="Ledsgaard L."/>
            <person name="Lin J."/>
            <person name="Lipzen A."/>
            <person name="Kuo A."/>
            <person name="Riley R."/>
            <person name="Mondo S."/>
            <person name="LaButti K."/>
            <person name="Haridas S."/>
            <person name="Pangalinan J."/>
            <person name="Salamov A.A."/>
            <person name="Simmons B.A."/>
            <person name="Magnuson J.K."/>
            <person name="Chen J."/>
            <person name="Drula E."/>
            <person name="Henrissat B."/>
            <person name="Wiebenga A."/>
            <person name="Lubbers R.J."/>
            <person name="Gomes A.C."/>
            <person name="Macurrencykelacurrency M.R."/>
            <person name="Stajich J."/>
            <person name="Grigoriev I.V."/>
            <person name="Mortensen U.H."/>
            <person name="De vries R.P."/>
            <person name="Baker S.E."/>
            <person name="Andersen M.R."/>
        </authorList>
    </citation>
    <scope>NUCLEOTIDE SEQUENCE [LARGE SCALE GENOMIC DNA]</scope>
    <source>
        <strain evidence="16 17">CBS 756.74</strain>
    </source>
</reference>
<keyword evidence="6 11" id="KW-0010">Activator</keyword>
<organism evidence="16 17">
    <name type="scientific">Aspergillus pseudodeflectus</name>
    <dbReference type="NCBI Taxonomy" id="176178"/>
    <lineage>
        <taxon>Eukaryota</taxon>
        <taxon>Fungi</taxon>
        <taxon>Dikarya</taxon>
        <taxon>Ascomycota</taxon>
        <taxon>Pezizomycotina</taxon>
        <taxon>Eurotiomycetes</taxon>
        <taxon>Eurotiomycetidae</taxon>
        <taxon>Eurotiales</taxon>
        <taxon>Aspergillaceae</taxon>
        <taxon>Aspergillus</taxon>
        <taxon>Aspergillus subgen. Nidulantes</taxon>
    </lineage>
</organism>
<feature type="compositionally biased region" description="Polar residues" evidence="12">
    <location>
        <begin position="416"/>
        <end position="428"/>
    </location>
</feature>
<dbReference type="PANTHER" id="PTHR48249:SF3">
    <property type="entry name" value="MEDIATOR OF RNA POLYMERASE II TRANSCRIPTION SUBUNIT 13"/>
    <property type="match status" value="1"/>
</dbReference>
<evidence type="ECO:0000259" key="13">
    <source>
        <dbReference type="Pfam" id="PF06333"/>
    </source>
</evidence>
<feature type="compositionally biased region" description="Acidic residues" evidence="12">
    <location>
        <begin position="756"/>
        <end position="769"/>
    </location>
</feature>
<dbReference type="InterPro" id="IPR021643">
    <property type="entry name" value="Mediator_Med13_N"/>
</dbReference>
<evidence type="ECO:0000256" key="5">
    <source>
        <dbReference type="ARBA" id="ARBA00023015"/>
    </source>
</evidence>
<dbReference type="Pfam" id="PF18296">
    <property type="entry name" value="MID_MedPIWI"/>
    <property type="match status" value="1"/>
</dbReference>
<evidence type="ECO:0000256" key="2">
    <source>
        <dbReference type="ARBA" id="ARBA00009354"/>
    </source>
</evidence>
<feature type="domain" description="MID" evidence="15">
    <location>
        <begin position="984"/>
        <end position="1150"/>
    </location>
</feature>
<evidence type="ECO:0000313" key="17">
    <source>
        <dbReference type="Proteomes" id="UP001610444"/>
    </source>
</evidence>
<feature type="domain" description="Mediator complex subunit Med13 C-terminal" evidence="13">
    <location>
        <begin position="1162"/>
        <end position="1476"/>
    </location>
</feature>
<feature type="region of interest" description="Disordered" evidence="12">
    <location>
        <begin position="409"/>
        <end position="429"/>
    </location>
</feature>
<evidence type="ECO:0000256" key="1">
    <source>
        <dbReference type="ARBA" id="ARBA00004123"/>
    </source>
</evidence>
<evidence type="ECO:0000256" key="3">
    <source>
        <dbReference type="ARBA" id="ARBA00019618"/>
    </source>
</evidence>
<feature type="domain" description="Mediator complex subunit Med13 N-terminal" evidence="14">
    <location>
        <begin position="1"/>
        <end position="364"/>
    </location>
</feature>
<evidence type="ECO:0000313" key="16">
    <source>
        <dbReference type="EMBL" id="KAL2861295.1"/>
    </source>
</evidence>
<proteinExistence type="inferred from homology"/>
<dbReference type="InterPro" id="IPR041285">
    <property type="entry name" value="MID_MedPIWI"/>
</dbReference>
<dbReference type="Proteomes" id="UP001610444">
    <property type="component" value="Unassembled WGS sequence"/>
</dbReference>
<name>A0ABR4L9U1_9EURO</name>
<dbReference type="PANTHER" id="PTHR48249">
    <property type="entry name" value="MEDIATOR OF RNA POLYMERASE II TRANSCRIPTION SUBUNIT 13"/>
    <property type="match status" value="1"/>
</dbReference>
<comment type="function">
    <text evidence="9 11">Component of the SRB8-11 complex. The SRB8-11 complex is a regulatory module of the Mediator complex which is itself involved in regulation of basal and activated RNA polymerase II-dependent transcription. The SRB8-11 complex may be involved in the transcriptional repression of a subset of genes regulated by Mediator. It may inhibit the association of the Mediator complex with RNA polymerase II to form the holoenzyme complex.</text>
</comment>
<dbReference type="Pfam" id="PF06333">
    <property type="entry name" value="Med13_C"/>
    <property type="match status" value="1"/>
</dbReference>
<comment type="subunit">
    <text evidence="11">Component of the SRB8-11 complex, which itself associates with the Mediator complex.</text>
</comment>
<keyword evidence="5 11" id="KW-0805">Transcription regulation</keyword>
<evidence type="ECO:0000256" key="4">
    <source>
        <dbReference type="ARBA" id="ARBA00022491"/>
    </source>
</evidence>
<dbReference type="GeneID" id="98153105"/>
<evidence type="ECO:0000256" key="9">
    <source>
        <dbReference type="ARBA" id="ARBA00025661"/>
    </source>
</evidence>
<evidence type="ECO:0000256" key="12">
    <source>
        <dbReference type="SAM" id="MobiDB-lite"/>
    </source>
</evidence>
<feature type="region of interest" description="Disordered" evidence="12">
    <location>
        <begin position="703"/>
        <end position="776"/>
    </location>
</feature>
<accession>A0ABR4L9U1</accession>
<keyword evidence="17" id="KW-1185">Reference proteome</keyword>
<evidence type="ECO:0000256" key="8">
    <source>
        <dbReference type="ARBA" id="ARBA00023242"/>
    </source>
</evidence>
<protein>
    <recommendedName>
        <fullName evidence="3 11">Mediator of RNA polymerase II transcription subunit 13</fullName>
    </recommendedName>
    <alternativeName>
        <fullName evidence="10 11">Mediator complex subunit 13</fullName>
    </alternativeName>
</protein>